<dbReference type="EMBL" id="UASS01000032">
    <property type="protein sequence ID" value="SPX61954.1"/>
    <property type="molecule type" value="Genomic_DNA"/>
</dbReference>
<dbReference type="Proteomes" id="UP000251942">
    <property type="component" value="Unassembled WGS sequence"/>
</dbReference>
<dbReference type="InterPro" id="IPR002560">
    <property type="entry name" value="Transposase_DDE"/>
</dbReference>
<dbReference type="InterPro" id="IPR047951">
    <property type="entry name" value="Transpos_ISL3"/>
</dbReference>
<evidence type="ECO:0000313" key="2">
    <source>
        <dbReference type="EMBL" id="SPX61954.1"/>
    </source>
</evidence>
<dbReference type="PANTHER" id="PTHR33498:SF1">
    <property type="entry name" value="TRANSPOSASE FOR INSERTION SEQUENCE ELEMENT IS1557"/>
    <property type="match status" value="1"/>
</dbReference>
<feature type="domain" description="Transposase IS204/IS1001/IS1096/IS1165 DDE" evidence="1">
    <location>
        <begin position="8"/>
        <end position="64"/>
    </location>
</feature>
<dbReference type="AlphaFoldDB" id="A0A2X1SZZ9"/>
<sequence>MQPVFARTNTFNRFVKTLNKHMDIIANYFNARNNSGFVEGFNNKVKVLKRRCYGLSNVTRLFQRLMLDLTGFERFNPAMA</sequence>
<organism evidence="2 3">
    <name type="scientific">Legionella feeleii</name>
    <dbReference type="NCBI Taxonomy" id="453"/>
    <lineage>
        <taxon>Bacteria</taxon>
        <taxon>Pseudomonadati</taxon>
        <taxon>Pseudomonadota</taxon>
        <taxon>Gammaproteobacteria</taxon>
        <taxon>Legionellales</taxon>
        <taxon>Legionellaceae</taxon>
        <taxon>Legionella</taxon>
    </lineage>
</organism>
<reference evidence="2 3" key="1">
    <citation type="submission" date="2018-06" db="EMBL/GenBank/DDBJ databases">
        <authorList>
            <consortium name="Pathogen Informatics"/>
            <person name="Doyle S."/>
        </authorList>
    </citation>
    <scope>NUCLEOTIDE SEQUENCE [LARGE SCALE GENOMIC DNA]</scope>
    <source>
        <strain evidence="2 3">NCTC12022</strain>
    </source>
</reference>
<name>A0A2X1SZZ9_9GAMM</name>
<dbReference type="PANTHER" id="PTHR33498">
    <property type="entry name" value="TRANSPOSASE FOR INSERTION SEQUENCE ELEMENT IS1557"/>
    <property type="match status" value="1"/>
</dbReference>
<gene>
    <name evidence="2" type="ORF">NCTC12022_02710</name>
</gene>
<dbReference type="RefSeq" id="WP_112854820.1">
    <property type="nucleotide sequence ID" value="NZ_UASS01000032.1"/>
</dbReference>
<proteinExistence type="predicted"/>
<accession>A0A2X1SZZ9</accession>
<evidence type="ECO:0000313" key="3">
    <source>
        <dbReference type="Proteomes" id="UP000251942"/>
    </source>
</evidence>
<protein>
    <submittedName>
        <fullName evidence="2">Transposase and inactivated derivatives</fullName>
    </submittedName>
</protein>
<evidence type="ECO:0000259" key="1">
    <source>
        <dbReference type="Pfam" id="PF01610"/>
    </source>
</evidence>
<dbReference type="Pfam" id="PF01610">
    <property type="entry name" value="DDE_Tnp_ISL3"/>
    <property type="match status" value="1"/>
</dbReference>